<feature type="region of interest" description="Disordered" evidence="1">
    <location>
        <begin position="121"/>
        <end position="147"/>
    </location>
</feature>
<protein>
    <recommendedName>
        <fullName evidence="3">Archaeal Type IV pilin N-terminal domain-containing protein</fullName>
    </recommendedName>
</protein>
<evidence type="ECO:0000256" key="1">
    <source>
        <dbReference type="SAM" id="MobiDB-lite"/>
    </source>
</evidence>
<evidence type="ECO:0000256" key="2">
    <source>
        <dbReference type="SAM" id="Phobius"/>
    </source>
</evidence>
<proteinExistence type="predicted"/>
<sequence length="147" mass="15144">MIDSPRGQSETVGIVLLTAVIVVVVSVLGAGILSSGPQPAERPLVDLDIDISSNNVTITHSGGDTVDGASLDVGIRNETASQRYTSAVTGQFRPTDTRTLSHSLTGTVTVLVIDTGSNSVLGRDSQAPDTETATAAGMPAIESERRL</sequence>
<evidence type="ECO:0000259" key="3">
    <source>
        <dbReference type="Pfam" id="PF07790"/>
    </source>
</evidence>
<dbReference type="InterPro" id="IPR012859">
    <property type="entry name" value="Pilin_N_archaeal"/>
</dbReference>
<dbReference type="OrthoDB" id="221663at2157"/>
<gene>
    <name evidence="4" type="ORF">Harman_21050</name>
</gene>
<keyword evidence="2" id="KW-1133">Transmembrane helix</keyword>
<evidence type="ECO:0000313" key="5">
    <source>
        <dbReference type="Proteomes" id="UP000304382"/>
    </source>
</evidence>
<dbReference type="AlphaFoldDB" id="A0A4C2ELH1"/>
<name>A0A4C2ELH1_9EURY</name>
<keyword evidence="2" id="KW-0472">Membrane</keyword>
<dbReference type="Pfam" id="PF07790">
    <property type="entry name" value="Pilin_N"/>
    <property type="match status" value="1"/>
</dbReference>
<reference evidence="4 5" key="1">
    <citation type="submission" date="2019-02" db="EMBL/GenBank/DDBJ databases">
        <title>Haloarcula mannanilyticum sp. nov., a mannan degrading haloarchaeon isolated from commercial salt.</title>
        <authorList>
            <person name="Enomoto S."/>
            <person name="Shimane Y."/>
            <person name="Kamekura M."/>
            <person name="Ito T."/>
            <person name="Moriya O."/>
            <person name="Ihara K."/>
            <person name="Takahashi-Ando N."/>
            <person name="Fukushima Y."/>
            <person name="Yoshida Y."/>
            <person name="Usama R."/>
            <person name="Takai K."/>
            <person name="Minegishi H."/>
        </authorList>
    </citation>
    <scope>NUCLEOTIDE SEQUENCE [LARGE SCALE GENOMIC DNA]</scope>
    <source>
        <strain evidence="4 5">MD130-1</strain>
    </source>
</reference>
<feature type="transmembrane region" description="Helical" evidence="2">
    <location>
        <begin position="12"/>
        <end position="33"/>
    </location>
</feature>
<evidence type="ECO:0000313" key="4">
    <source>
        <dbReference type="EMBL" id="GCF14170.1"/>
    </source>
</evidence>
<keyword evidence="2" id="KW-0812">Transmembrane</keyword>
<organism evidence="4 5">
    <name type="scientific">Haloarcula mannanilytica</name>
    <dbReference type="NCBI Taxonomy" id="2509225"/>
    <lineage>
        <taxon>Archaea</taxon>
        <taxon>Methanobacteriati</taxon>
        <taxon>Methanobacteriota</taxon>
        <taxon>Stenosarchaea group</taxon>
        <taxon>Halobacteria</taxon>
        <taxon>Halobacteriales</taxon>
        <taxon>Haloarculaceae</taxon>
        <taxon>Haloarcula</taxon>
    </lineage>
</organism>
<comment type="caution">
    <text evidence="4">The sequence shown here is derived from an EMBL/GenBank/DDBJ whole genome shotgun (WGS) entry which is preliminary data.</text>
</comment>
<dbReference type="Proteomes" id="UP000304382">
    <property type="component" value="Unassembled WGS sequence"/>
</dbReference>
<feature type="domain" description="Archaeal Type IV pilin N-terminal" evidence="3">
    <location>
        <begin position="9"/>
        <end position="77"/>
    </location>
</feature>
<accession>A0A4C2ELH1</accession>
<keyword evidence="5" id="KW-1185">Reference proteome</keyword>
<dbReference type="RefSeq" id="WP_137683775.1">
    <property type="nucleotide sequence ID" value="NZ_BIXZ01000003.1"/>
</dbReference>
<dbReference type="EMBL" id="BIXZ01000003">
    <property type="protein sequence ID" value="GCF14170.1"/>
    <property type="molecule type" value="Genomic_DNA"/>
</dbReference>